<keyword evidence="3" id="KW-0408">Iron</keyword>
<dbReference type="GO" id="GO:0005506">
    <property type="term" value="F:iron ion binding"/>
    <property type="evidence" value="ECO:0007669"/>
    <property type="project" value="TreeGrafter"/>
</dbReference>
<dbReference type="RefSeq" id="WP_069717250.1">
    <property type="nucleotide sequence ID" value="NZ_MJEH01000022.1"/>
</dbReference>
<sequence length="371" mass="41099">MYELLKTSSDPMLSRQLLTKVKQLSNRYTAQYKRLPVIMEVCGSHTMALAKSGVKQALSDHVKLISGPGCPVCVTAQEEIDSMIQLSLEKEVILCTFGDMMRVPGSTITLMEAKAEGRDVRVVYSPLDAVKLAIDHPTKQVVFLGVGFETTIPIISVAIDLAEQHDVENFSVWLSTKLVEPILRTLLEEGDTAIDAFLLPGHVAMVTGSEHFDFLPKDFGVTGSITGFEPVELLSGIYECLLSLLENDKSIKNCYKAVVSREGNRNAIRLMEQYFRLSDENWRGLGIINNSGLRLKEEYNQFNARERFQIQTKEPPKTKCRCGEVISGKISPSECILFGKGCTPIKPIGPCMVSTEGSCSASYQYLQEVEA</sequence>
<dbReference type="GO" id="GO:0051539">
    <property type="term" value="F:4 iron, 4 sulfur cluster binding"/>
    <property type="evidence" value="ECO:0007669"/>
    <property type="project" value="TreeGrafter"/>
</dbReference>
<keyword evidence="2" id="KW-0479">Metal-binding</keyword>
<evidence type="ECO:0000256" key="1">
    <source>
        <dbReference type="ARBA" id="ARBA00007888"/>
    </source>
</evidence>
<dbReference type="OrthoDB" id="9770424at2"/>
<dbReference type="InterPro" id="IPR042243">
    <property type="entry name" value="HypD_1"/>
</dbReference>
<comment type="similarity">
    <text evidence="1">Belongs to the HypD family.</text>
</comment>
<evidence type="ECO:0000256" key="3">
    <source>
        <dbReference type="ARBA" id="ARBA00023004"/>
    </source>
</evidence>
<evidence type="ECO:0000313" key="5">
    <source>
        <dbReference type="Proteomes" id="UP000095209"/>
    </source>
</evidence>
<dbReference type="Gene3D" id="6.10.20.100">
    <property type="match status" value="1"/>
</dbReference>
<evidence type="ECO:0000256" key="2">
    <source>
        <dbReference type="ARBA" id="ARBA00022723"/>
    </source>
</evidence>
<accession>A0A1E5LFE0</accession>
<dbReference type="InterPro" id="IPR002780">
    <property type="entry name" value="Hyd_form_HypD"/>
</dbReference>
<dbReference type="STRING" id="1305675.BFG57_02100"/>
<evidence type="ECO:0000313" key="4">
    <source>
        <dbReference type="EMBL" id="OEH92808.1"/>
    </source>
</evidence>
<dbReference type="AlphaFoldDB" id="A0A1E5LFE0"/>
<dbReference type="Proteomes" id="UP000095209">
    <property type="component" value="Unassembled WGS sequence"/>
</dbReference>
<gene>
    <name evidence="4" type="ORF">BFG57_02100</name>
</gene>
<protein>
    <submittedName>
        <fullName evidence="4">Hydrogenase formation protein HypD</fullName>
    </submittedName>
</protein>
<dbReference type="GO" id="GO:0051604">
    <property type="term" value="P:protein maturation"/>
    <property type="evidence" value="ECO:0007669"/>
    <property type="project" value="TreeGrafter"/>
</dbReference>
<dbReference type="PANTHER" id="PTHR30149">
    <property type="entry name" value="HYDROGENASE PROTEIN ASSEMBLY PROTEIN HYPD"/>
    <property type="match status" value="1"/>
</dbReference>
<comment type="caution">
    <text evidence="4">The sequence shown here is derived from an EMBL/GenBank/DDBJ whole genome shotgun (WGS) entry which is preliminary data.</text>
</comment>
<dbReference type="PANTHER" id="PTHR30149:SF0">
    <property type="entry name" value="HYDROGENASE MATURATION FACTOR HYPD"/>
    <property type="match status" value="1"/>
</dbReference>
<dbReference type="NCBIfam" id="TIGR00075">
    <property type="entry name" value="hypD"/>
    <property type="match status" value="1"/>
</dbReference>
<proteinExistence type="inferred from homology"/>
<name>A0A1E5LFE0_9BACI</name>
<reference evidence="4 5" key="1">
    <citation type="submission" date="2016-08" db="EMBL/GenBank/DDBJ databases">
        <title>Genome of Bacillus solimangrovi GH2-4.</title>
        <authorList>
            <person name="Lim S."/>
            <person name="Kim B.-C."/>
        </authorList>
    </citation>
    <scope>NUCLEOTIDE SEQUENCE [LARGE SCALE GENOMIC DNA]</scope>
    <source>
        <strain evidence="4 5">GH2-4</strain>
    </source>
</reference>
<dbReference type="Gene3D" id="3.40.50.11740">
    <property type="entry name" value="HypD, alpha/beta domain 2"/>
    <property type="match status" value="2"/>
</dbReference>
<dbReference type="InterPro" id="IPR042244">
    <property type="entry name" value="HypD_2_sf"/>
</dbReference>
<dbReference type="PIRSF" id="PIRSF005622">
    <property type="entry name" value="Hydrgn_mat_hypD"/>
    <property type="match status" value="1"/>
</dbReference>
<organism evidence="4 5">
    <name type="scientific">Bacillus solimangrovi</name>
    <dbReference type="NCBI Taxonomy" id="1305675"/>
    <lineage>
        <taxon>Bacteria</taxon>
        <taxon>Bacillati</taxon>
        <taxon>Bacillota</taxon>
        <taxon>Bacilli</taxon>
        <taxon>Bacillales</taxon>
        <taxon>Bacillaceae</taxon>
        <taxon>Bacillus</taxon>
    </lineage>
</organism>
<dbReference type="GO" id="GO:0070025">
    <property type="term" value="F:carbon monoxide binding"/>
    <property type="evidence" value="ECO:0007669"/>
    <property type="project" value="TreeGrafter"/>
</dbReference>
<dbReference type="EMBL" id="MJEH01000022">
    <property type="protein sequence ID" value="OEH92808.1"/>
    <property type="molecule type" value="Genomic_DNA"/>
</dbReference>
<keyword evidence="5" id="KW-1185">Reference proteome</keyword>
<dbReference type="Pfam" id="PF01924">
    <property type="entry name" value="HypD"/>
    <property type="match status" value="1"/>
</dbReference>